<name>K1Q0W1_MAGGI</name>
<dbReference type="InterPro" id="IPR052108">
    <property type="entry name" value="MEGF/SIB"/>
</dbReference>
<dbReference type="Gene3D" id="2.60.120.260">
    <property type="entry name" value="Galactose-binding domain-like"/>
    <property type="match status" value="1"/>
</dbReference>
<organism evidence="2">
    <name type="scientific">Magallana gigas</name>
    <name type="common">Pacific oyster</name>
    <name type="synonym">Crassostrea gigas</name>
    <dbReference type="NCBI Taxonomy" id="29159"/>
    <lineage>
        <taxon>Eukaryota</taxon>
        <taxon>Metazoa</taxon>
        <taxon>Spiralia</taxon>
        <taxon>Lophotrochozoa</taxon>
        <taxon>Mollusca</taxon>
        <taxon>Bivalvia</taxon>
        <taxon>Autobranchia</taxon>
        <taxon>Pteriomorphia</taxon>
        <taxon>Ostreida</taxon>
        <taxon>Ostreoidea</taxon>
        <taxon>Ostreidae</taxon>
        <taxon>Magallana</taxon>
    </lineage>
</organism>
<accession>K1Q0W1</accession>
<reference evidence="2" key="1">
    <citation type="journal article" date="2012" name="Nature">
        <title>The oyster genome reveals stress adaptation and complexity of shell formation.</title>
        <authorList>
            <person name="Zhang G."/>
            <person name="Fang X."/>
            <person name="Guo X."/>
            <person name="Li L."/>
            <person name="Luo R."/>
            <person name="Xu F."/>
            <person name="Yang P."/>
            <person name="Zhang L."/>
            <person name="Wang X."/>
            <person name="Qi H."/>
            <person name="Xiong Z."/>
            <person name="Que H."/>
            <person name="Xie Y."/>
            <person name="Holland P.W."/>
            <person name="Paps J."/>
            <person name="Zhu Y."/>
            <person name="Wu F."/>
            <person name="Chen Y."/>
            <person name="Wang J."/>
            <person name="Peng C."/>
            <person name="Meng J."/>
            <person name="Yang L."/>
            <person name="Liu J."/>
            <person name="Wen B."/>
            <person name="Zhang N."/>
            <person name="Huang Z."/>
            <person name="Zhu Q."/>
            <person name="Feng Y."/>
            <person name="Mount A."/>
            <person name="Hedgecock D."/>
            <person name="Xu Z."/>
            <person name="Liu Y."/>
            <person name="Domazet-Loso T."/>
            <person name="Du Y."/>
            <person name="Sun X."/>
            <person name="Zhang S."/>
            <person name="Liu B."/>
            <person name="Cheng P."/>
            <person name="Jiang X."/>
            <person name="Li J."/>
            <person name="Fan D."/>
            <person name="Wang W."/>
            <person name="Fu W."/>
            <person name="Wang T."/>
            <person name="Wang B."/>
            <person name="Zhang J."/>
            <person name="Peng Z."/>
            <person name="Li Y."/>
            <person name="Li N."/>
            <person name="Wang J."/>
            <person name="Chen M."/>
            <person name="He Y."/>
            <person name="Tan F."/>
            <person name="Song X."/>
            <person name="Zheng Q."/>
            <person name="Huang R."/>
            <person name="Yang H."/>
            <person name="Du X."/>
            <person name="Chen L."/>
            <person name="Yang M."/>
            <person name="Gaffney P.M."/>
            <person name="Wang S."/>
            <person name="Luo L."/>
            <person name="She Z."/>
            <person name="Ming Y."/>
            <person name="Huang W."/>
            <person name="Zhang S."/>
            <person name="Huang B."/>
            <person name="Zhang Y."/>
            <person name="Qu T."/>
            <person name="Ni P."/>
            <person name="Miao G."/>
            <person name="Wang J."/>
            <person name="Wang Q."/>
            <person name="Steinberg C.E."/>
            <person name="Wang H."/>
            <person name="Li N."/>
            <person name="Qian L."/>
            <person name="Zhang G."/>
            <person name="Li Y."/>
            <person name="Yang H."/>
            <person name="Liu X."/>
            <person name="Wang J."/>
            <person name="Yin Y."/>
            <person name="Wang J."/>
        </authorList>
    </citation>
    <scope>NUCLEOTIDE SEQUENCE [LARGE SCALE GENOMIC DNA]</scope>
    <source>
        <strain evidence="2">05x7-T-G4-1.051#20</strain>
    </source>
</reference>
<evidence type="ECO:0000313" key="2">
    <source>
        <dbReference type="EMBL" id="EKC24984.1"/>
    </source>
</evidence>
<dbReference type="PANTHER" id="PTHR24035">
    <property type="entry name" value="MULTIPLE EPIDERMAL GROWTH FACTOR-LIKE DOMAINS PROTEIN"/>
    <property type="match status" value="1"/>
</dbReference>
<dbReference type="PANTHER" id="PTHR24035:SF109">
    <property type="entry name" value="PROTEIN DRAPER"/>
    <property type="match status" value="1"/>
</dbReference>
<dbReference type="Pfam" id="PF12248">
    <property type="entry name" value="Methyltransf_FA"/>
    <property type="match status" value="1"/>
</dbReference>
<feature type="domain" description="Farnesoic acid O-methyl transferase" evidence="1">
    <location>
        <begin position="81"/>
        <end position="217"/>
    </location>
</feature>
<sequence length="609" mass="67048">MGAMLDCAEYRQFTLYWTESQIFVKNGNRTAEKSNIFLNLPLNFTISDIKVGISTGYGFSGKWMLEDINCLQTTCFSTSTSYGYMYLRDYGISTSGSTFITFMVQACSDAHIALSSPTKEKPIEIVISGWNNTQSCIRLRSRGDCSVTTLGAVLDCREYRPFTVYWGDGNIRVKKGNSTARKSNIFLSLPLNYNLDDFDVGISTGFGSSGRWIFEDESASVTSKTTKKPMAVDLSVVVPLAPGRFLGLAKGSEFDLGDDGMQPIRFRQFYLDVANSSATQSSTIQRVRCYTDKTTAPDVPRNILDIPCKHTARYVIVETTYDAPDDGLYTGAMLEICEIEVYGCESGKYGENCMPCQGCETCDINNGQCEECTDGRYGRNCTSICGHCVNGKPCQRETGVCDRGCDPGYQTLHCIEVCTAGYYGEHCISICGHCLNNSACDHITGVCEQGCESGFQRENCTEACTGGMYGSNCSVICGNCFESQQCHHINGTCMNGCSRGYQGVHCTEECDDNFFGENCEKRCNSTCKNCNKTSGECENGCYPGWSGRFCQEGICALLDFMERNAAAFVDTVLITRYAIMLLEFVNRDANPDIKGKIAQKVCGTKVEIQ</sequence>
<dbReference type="Gene3D" id="2.170.300.10">
    <property type="entry name" value="Tie2 ligand-binding domain superfamily"/>
    <property type="match status" value="1"/>
</dbReference>
<dbReference type="InParanoid" id="K1Q0W1"/>
<gene>
    <name evidence="2" type="ORF">CGI_10024041</name>
</gene>
<dbReference type="HOGENOM" id="CLU_448534_0_0_1"/>
<proteinExistence type="predicted"/>
<protein>
    <submittedName>
        <fullName evidence="2">Multiple epidermal growth factor-like domains 10</fullName>
    </submittedName>
</protein>
<dbReference type="EMBL" id="JH816401">
    <property type="protein sequence ID" value="EKC24984.1"/>
    <property type="molecule type" value="Genomic_DNA"/>
</dbReference>
<dbReference type="InterPro" id="IPR022041">
    <property type="entry name" value="Methyltransf_FA"/>
</dbReference>
<dbReference type="AlphaFoldDB" id="K1Q0W1"/>
<evidence type="ECO:0000259" key="1">
    <source>
        <dbReference type="Pfam" id="PF12248"/>
    </source>
</evidence>